<evidence type="ECO:0000313" key="2">
    <source>
        <dbReference type="EMBL" id="KAH9307644.1"/>
    </source>
</evidence>
<reference evidence="2 3" key="1">
    <citation type="journal article" date="2021" name="Nat. Plants">
        <title>The Taxus genome provides insights into paclitaxel biosynthesis.</title>
        <authorList>
            <person name="Xiong X."/>
            <person name="Gou J."/>
            <person name="Liao Q."/>
            <person name="Li Y."/>
            <person name="Zhou Q."/>
            <person name="Bi G."/>
            <person name="Li C."/>
            <person name="Du R."/>
            <person name="Wang X."/>
            <person name="Sun T."/>
            <person name="Guo L."/>
            <person name="Liang H."/>
            <person name="Lu P."/>
            <person name="Wu Y."/>
            <person name="Zhang Z."/>
            <person name="Ro D.K."/>
            <person name="Shang Y."/>
            <person name="Huang S."/>
            <person name="Yan J."/>
        </authorList>
    </citation>
    <scope>NUCLEOTIDE SEQUENCE [LARGE SCALE GENOMIC DNA]</scope>
    <source>
        <strain evidence="2">Ta-2019</strain>
    </source>
</reference>
<keyword evidence="1" id="KW-0472">Membrane</keyword>
<organism evidence="2 3">
    <name type="scientific">Taxus chinensis</name>
    <name type="common">Chinese yew</name>
    <name type="synonym">Taxus wallichiana var. chinensis</name>
    <dbReference type="NCBI Taxonomy" id="29808"/>
    <lineage>
        <taxon>Eukaryota</taxon>
        <taxon>Viridiplantae</taxon>
        <taxon>Streptophyta</taxon>
        <taxon>Embryophyta</taxon>
        <taxon>Tracheophyta</taxon>
        <taxon>Spermatophyta</taxon>
        <taxon>Pinopsida</taxon>
        <taxon>Pinidae</taxon>
        <taxon>Conifers II</taxon>
        <taxon>Cupressales</taxon>
        <taxon>Taxaceae</taxon>
        <taxon>Taxus</taxon>
    </lineage>
</organism>
<comment type="caution">
    <text evidence="2">The sequence shown here is derived from an EMBL/GenBank/DDBJ whole genome shotgun (WGS) entry which is preliminary data.</text>
</comment>
<sequence>SQAICVEVKSGLFAETRVRIPPSPRAWLMYELVGALLGCIASCFGSLLLSSPRL</sequence>
<name>A0AA38FNP2_TAXCH</name>
<dbReference type="AlphaFoldDB" id="A0AA38FNP2"/>
<accession>A0AA38FNP2</accession>
<dbReference type="EMBL" id="JAHRHJ020000007">
    <property type="protein sequence ID" value="KAH9307644.1"/>
    <property type="molecule type" value="Genomic_DNA"/>
</dbReference>
<keyword evidence="3" id="KW-1185">Reference proteome</keyword>
<keyword evidence="1" id="KW-1133">Transmembrane helix</keyword>
<protein>
    <submittedName>
        <fullName evidence="2">Uncharacterized protein</fullName>
    </submittedName>
</protein>
<evidence type="ECO:0000256" key="1">
    <source>
        <dbReference type="SAM" id="Phobius"/>
    </source>
</evidence>
<feature type="non-terminal residue" evidence="2">
    <location>
        <position position="1"/>
    </location>
</feature>
<evidence type="ECO:0000313" key="3">
    <source>
        <dbReference type="Proteomes" id="UP000824469"/>
    </source>
</evidence>
<keyword evidence="1" id="KW-0812">Transmembrane</keyword>
<feature type="transmembrane region" description="Helical" evidence="1">
    <location>
        <begin position="27"/>
        <end position="49"/>
    </location>
</feature>
<proteinExistence type="predicted"/>
<feature type="non-terminal residue" evidence="2">
    <location>
        <position position="54"/>
    </location>
</feature>
<dbReference type="Proteomes" id="UP000824469">
    <property type="component" value="Unassembled WGS sequence"/>
</dbReference>
<gene>
    <name evidence="2" type="ORF">KI387_035555</name>
</gene>